<dbReference type="AlphaFoldDB" id="A0A9W4T6F4"/>
<dbReference type="OrthoDB" id="10611920at2759"/>
<proteinExistence type="predicted"/>
<gene>
    <name evidence="1" type="ORF">FWILDA_LOCUS16394</name>
</gene>
<evidence type="ECO:0000313" key="2">
    <source>
        <dbReference type="Proteomes" id="UP001153678"/>
    </source>
</evidence>
<accession>A0A9W4T6F4</accession>
<name>A0A9W4T6F4_9GLOM</name>
<keyword evidence="2" id="KW-1185">Reference proteome</keyword>
<reference evidence="1" key="1">
    <citation type="submission" date="2022-08" db="EMBL/GenBank/DDBJ databases">
        <authorList>
            <person name="Kallberg Y."/>
            <person name="Tangrot J."/>
            <person name="Rosling A."/>
        </authorList>
    </citation>
    <scope>NUCLEOTIDE SEQUENCE</scope>
    <source>
        <strain evidence="1">Wild A</strain>
    </source>
</reference>
<comment type="caution">
    <text evidence="1">The sequence shown here is derived from an EMBL/GenBank/DDBJ whole genome shotgun (WGS) entry which is preliminary data.</text>
</comment>
<dbReference type="Proteomes" id="UP001153678">
    <property type="component" value="Unassembled WGS sequence"/>
</dbReference>
<dbReference type="EMBL" id="CAMKVN010010419">
    <property type="protein sequence ID" value="CAI2194075.1"/>
    <property type="molecule type" value="Genomic_DNA"/>
</dbReference>
<feature type="non-terminal residue" evidence="1">
    <location>
        <position position="192"/>
    </location>
</feature>
<feature type="non-terminal residue" evidence="1">
    <location>
        <position position="1"/>
    </location>
</feature>
<sequence length="192" mass="22570">QRNMESNRFFTVSIVFVNSFEKKEEEHRMYKICLEKLTKSPYLFNSCDSESIQLLASQLKSRKVPCCSSVINCLKCYVESEFPIVESKIPGLRPIGIIALKRKSHLTDLESNIEHYNEDKDEYDVGLLERVEGELQFQEEADIFNTPKIEMLASINMKSHLKKYNIVCLFDIEFPYTKQFFMKLTDQMHIME</sequence>
<protein>
    <submittedName>
        <fullName evidence="1">16802_t:CDS:1</fullName>
    </submittedName>
</protein>
<organism evidence="1 2">
    <name type="scientific">Funneliformis geosporum</name>
    <dbReference type="NCBI Taxonomy" id="1117311"/>
    <lineage>
        <taxon>Eukaryota</taxon>
        <taxon>Fungi</taxon>
        <taxon>Fungi incertae sedis</taxon>
        <taxon>Mucoromycota</taxon>
        <taxon>Glomeromycotina</taxon>
        <taxon>Glomeromycetes</taxon>
        <taxon>Glomerales</taxon>
        <taxon>Glomeraceae</taxon>
        <taxon>Funneliformis</taxon>
    </lineage>
</organism>
<evidence type="ECO:0000313" key="1">
    <source>
        <dbReference type="EMBL" id="CAI2194075.1"/>
    </source>
</evidence>